<evidence type="ECO:0000313" key="6">
    <source>
        <dbReference type="RGD" id="11487297"/>
    </source>
</evidence>
<dbReference type="Proteomes" id="UP000002494">
    <property type="component" value="Chromosome 5"/>
</dbReference>
<evidence type="ECO:0000313" key="15">
    <source>
        <dbReference type="RGD" id="41020726"/>
    </source>
</evidence>
<feature type="compositionally biased region" description="Polar residues" evidence="1">
    <location>
        <begin position="38"/>
        <end position="49"/>
    </location>
</feature>
<gene>
    <name evidence="17" type="primary">3110040M04Rikl4</name>
    <name evidence="6" type="synonym">3110040M04Rikl1</name>
    <name evidence="14" type="synonym">3110040M04Rikl3</name>
    <name evidence="15" type="synonym">3110040M04Rikl5</name>
    <name evidence="18" type="synonym">3110040M04Rikl6</name>
    <name evidence="4" type="synonym">LOC108351095</name>
    <name evidence="5" type="synonym">LOC108351130</name>
    <name evidence="16" type="synonym">LOC120103077</name>
    <name evidence="11" type="synonym">LOC134479069</name>
    <name evidence="10" type="synonym">LOC134479070</name>
    <name evidence="7" type="synonym">LOC134479071</name>
    <name evidence="8" type="synonym">LOC134479072</name>
    <name evidence="2 13" type="synonym">LOC134479073</name>
    <name evidence="9" type="synonym">LOC134479074</name>
    <name evidence="12" type="synonym">LOC134479076</name>
</gene>
<dbReference type="RGD" id="11433168">
    <property type="gene designation" value="LOC108351130"/>
</dbReference>
<reference evidence="2" key="2">
    <citation type="submission" date="2025-08" db="UniProtKB">
        <authorList>
            <consortium name="Ensembl"/>
        </authorList>
    </citation>
    <scope>IDENTIFICATION</scope>
    <source>
        <strain evidence="2">Brown Norway</strain>
    </source>
</reference>
<dbReference type="AGR" id="RGD:11487297"/>
<evidence type="ECO:0000256" key="1">
    <source>
        <dbReference type="SAM" id="MobiDB-lite"/>
    </source>
</evidence>
<dbReference type="AGR" id="RGD:41020726"/>
<evidence type="ECO:0000313" key="12">
    <source>
        <dbReference type="RGD" id="402404659"/>
    </source>
</evidence>
<dbReference type="RGD" id="402462892">
    <property type="gene designation" value="LOC134479073"/>
</dbReference>
<dbReference type="RGD" id="402404659">
    <property type="gene designation" value="LOC134479076"/>
</dbReference>
<proteinExistence type="predicted"/>
<feature type="compositionally biased region" description="Polar residues" evidence="1">
    <location>
        <begin position="265"/>
        <end position="286"/>
    </location>
</feature>
<dbReference type="AGR" id="RGD:402191535"/>
<evidence type="ECO:0000313" key="2">
    <source>
        <dbReference type="Ensembl" id="ENSRNOP00000086306.2"/>
    </source>
</evidence>
<dbReference type="AGR" id="RGD:402329880"/>
<feature type="compositionally biased region" description="Polar residues" evidence="1">
    <location>
        <begin position="67"/>
        <end position="76"/>
    </location>
</feature>
<evidence type="ECO:0000313" key="10">
    <source>
        <dbReference type="RGD" id="402329880"/>
    </source>
</evidence>
<feature type="region of interest" description="Disordered" evidence="1">
    <location>
        <begin position="1"/>
        <end position="162"/>
    </location>
</feature>
<evidence type="ECO:0000313" key="4">
    <source>
        <dbReference type="RGD" id="11383413"/>
    </source>
</evidence>
<evidence type="ECO:0000313" key="9">
    <source>
        <dbReference type="RGD" id="402235716"/>
    </source>
</evidence>
<evidence type="ECO:0000313" key="18">
    <source>
        <dbReference type="RGD" id="41319702"/>
    </source>
</evidence>
<evidence type="ECO:0000313" key="7">
    <source>
        <dbReference type="RGD" id="402072811"/>
    </source>
</evidence>
<keyword evidence="3" id="KW-1185">Reference proteome</keyword>
<evidence type="ECO:0000313" key="11">
    <source>
        <dbReference type="RGD" id="402367677"/>
    </source>
</evidence>
<sequence length="293" mass="32188">SETKVEKPGPVNLEMPIPSPSKRKQPLDQKEEEKQLSERGNNGRSSKSSPKGKENTCPSREAKVPSQKRSGQSWAVSSCGLHKRSDKLEEKRRARPSPSGERGRGQPGSTHRRDSSHTKLHVKDRRPQLRSPVRILKRRPSGDSSGAPYNSAKRRRHPSPEARSFPTFSLLMSRVFTNMGALQVALDDLQTPGGAFLRGPSSSAEPTVSQRAWLMWQLSHAGAALHWALHTVNSILAAQASLPRYTWPQGDSFTADPRPVPTSCPLPSTQARQVAQRPGDSTSPNPSVDARAR</sequence>
<dbReference type="RGD" id="402235716">
    <property type="gene designation" value="LOC134479074"/>
</dbReference>
<dbReference type="AlphaFoldDB" id="A0A8I6A521"/>
<dbReference type="AGR" id="RGD:402367677"/>
<dbReference type="AGR" id="RGD:11433168"/>
<dbReference type="RGD" id="402329880">
    <property type="gene designation" value="LOC134479070"/>
</dbReference>
<evidence type="ECO:0000313" key="8">
    <source>
        <dbReference type="RGD" id="402191535"/>
    </source>
</evidence>
<dbReference type="RGD" id="41319702">
    <property type="gene designation" value="3110040M04Rikl6"/>
</dbReference>
<dbReference type="AGR" id="RGD:40944481"/>
<dbReference type="RGD" id="41198326">
    <property type="gene designation" value="LOC120103077"/>
</dbReference>
<organism evidence="2 3">
    <name type="scientific">Rattus norvegicus</name>
    <name type="common">Rat</name>
    <dbReference type="NCBI Taxonomy" id="10116"/>
    <lineage>
        <taxon>Eukaryota</taxon>
        <taxon>Metazoa</taxon>
        <taxon>Chordata</taxon>
        <taxon>Craniata</taxon>
        <taxon>Vertebrata</taxon>
        <taxon>Euteleostomi</taxon>
        <taxon>Mammalia</taxon>
        <taxon>Eutheria</taxon>
        <taxon>Euarchontoglires</taxon>
        <taxon>Glires</taxon>
        <taxon>Rodentia</taxon>
        <taxon>Myomorpha</taxon>
        <taxon>Muroidea</taxon>
        <taxon>Muridae</taxon>
        <taxon>Murinae</taxon>
        <taxon>Rattus</taxon>
    </lineage>
</organism>
<dbReference type="AGR" id="RGD:402235716"/>
<dbReference type="AGR" id="RGD:402404659"/>
<feature type="compositionally biased region" description="Basic and acidic residues" evidence="1">
    <location>
        <begin position="25"/>
        <end position="37"/>
    </location>
</feature>
<dbReference type="RGD" id="402191535">
    <property type="gene designation" value="LOC134479072"/>
</dbReference>
<evidence type="ECO:0000313" key="17">
    <source>
        <dbReference type="RGD" id="41238411"/>
    </source>
</evidence>
<dbReference type="RGD" id="41020726">
    <property type="gene designation" value="3110040M04Rikl5"/>
</dbReference>
<dbReference type="RGD" id="402367677">
    <property type="gene designation" value="LOC134479069"/>
</dbReference>
<dbReference type="RGD" id="41238411">
    <property type="gene designation" value="3110040M04Rikl4"/>
</dbReference>
<dbReference type="AGR" id="RGD:41238411"/>
<dbReference type="AGR" id="RGD:402462892"/>
<dbReference type="AGR" id="RGD:41319702"/>
<dbReference type="AGR" id="RGD:402072811"/>
<feature type="region of interest" description="Disordered" evidence="1">
    <location>
        <begin position="251"/>
        <end position="293"/>
    </location>
</feature>
<dbReference type="RGD" id="11383413">
    <property type="gene designation" value="LOC108351095"/>
</dbReference>
<reference evidence="2" key="1">
    <citation type="submission" date="2024-01" db="EMBL/GenBank/DDBJ databases">
        <title>GRCr8: a new rat reference genome assembly contstructed from accurate long reads and long range scaffolding.</title>
        <authorList>
            <person name="Doris P.A."/>
            <person name="Kalbfleisch T."/>
            <person name="Li K."/>
            <person name="Howe K."/>
            <person name="Wood J."/>
        </authorList>
    </citation>
    <scope>NUCLEOTIDE SEQUENCE [LARGE SCALE GENOMIC DNA]</scope>
    <source>
        <strain evidence="2">Brown Norway</strain>
    </source>
</reference>
<evidence type="ECO:0000313" key="14">
    <source>
        <dbReference type="RGD" id="40944481"/>
    </source>
</evidence>
<dbReference type="OMA" id="PRTAKWC"/>
<dbReference type="GeneTree" id="ENSGT00740000117018"/>
<reference evidence="2" key="3">
    <citation type="submission" date="2025-09" db="UniProtKB">
        <authorList>
            <consortium name="Ensembl"/>
        </authorList>
    </citation>
    <scope>IDENTIFICATION</scope>
    <source>
        <strain evidence="2">Brown Norway</strain>
    </source>
</reference>
<dbReference type="Ensembl" id="ENSRNOT00000103539.2">
    <property type="protein sequence ID" value="ENSRNOP00000086306.2"/>
    <property type="gene ID" value="ENSRNOG00000062502.2"/>
</dbReference>
<evidence type="ECO:0000313" key="5">
    <source>
        <dbReference type="RGD" id="11433168"/>
    </source>
</evidence>
<dbReference type="AGR" id="RGD:41198326"/>
<dbReference type="AGR" id="RGD:11383413"/>
<evidence type="ECO:0000313" key="3">
    <source>
        <dbReference type="Proteomes" id="UP000002494"/>
    </source>
</evidence>
<accession>A0A8I6A521</accession>
<evidence type="ECO:0000313" key="16">
    <source>
        <dbReference type="RGD" id="41198326"/>
    </source>
</evidence>
<dbReference type="RGD" id="40944481">
    <property type="gene designation" value="3110040M04Rikl3"/>
</dbReference>
<name>A0A8I6A521_RAT</name>
<protein>
    <submittedName>
        <fullName evidence="2">Serine/arginine repetitive matrix protein 1-like</fullName>
    </submittedName>
</protein>
<dbReference type="RGD" id="402072811">
    <property type="gene designation" value="LOC134479071"/>
</dbReference>
<evidence type="ECO:0000313" key="13">
    <source>
        <dbReference type="RGD" id="402462892"/>
    </source>
</evidence>
<dbReference type="RGD" id="11487297">
    <property type="gene designation" value="3110040M04Rikl1"/>
</dbReference>